<evidence type="ECO:0000313" key="2">
    <source>
        <dbReference type="EMBL" id="MBL3576906.1"/>
    </source>
</evidence>
<dbReference type="EMBL" id="JAESIL010000005">
    <property type="protein sequence ID" value="MBL3576906.1"/>
    <property type="molecule type" value="Genomic_DNA"/>
</dbReference>
<gene>
    <name evidence="2" type="ORF">JMJ92_01835</name>
</gene>
<reference evidence="3" key="1">
    <citation type="submission" date="2021-01" db="EMBL/GenBank/DDBJ databases">
        <title>Draft genomes of Rhodovulum sulfidophilum.</title>
        <authorList>
            <person name="Guzman M.S."/>
        </authorList>
    </citation>
    <scope>NUCLEOTIDE SEQUENCE [LARGE SCALE GENOMIC DNA]</scope>
    <source>
        <strain evidence="3">AB19</strain>
    </source>
</reference>
<organism evidence="2 3">
    <name type="scientific">Rhodovulum visakhapatnamense</name>
    <dbReference type="NCBI Taxonomy" id="364297"/>
    <lineage>
        <taxon>Bacteria</taxon>
        <taxon>Pseudomonadati</taxon>
        <taxon>Pseudomonadota</taxon>
        <taxon>Alphaproteobacteria</taxon>
        <taxon>Rhodobacterales</taxon>
        <taxon>Paracoccaceae</taxon>
        <taxon>Rhodovulum</taxon>
    </lineage>
</organism>
<dbReference type="Proteomes" id="UP000635853">
    <property type="component" value="Unassembled WGS sequence"/>
</dbReference>
<comment type="caution">
    <text evidence="2">The sequence shown here is derived from an EMBL/GenBank/DDBJ whole genome shotgun (WGS) entry which is preliminary data.</text>
</comment>
<evidence type="ECO:0000313" key="3">
    <source>
        <dbReference type="Proteomes" id="UP000635853"/>
    </source>
</evidence>
<dbReference type="Pfam" id="PF19349">
    <property type="entry name" value="DUF5927"/>
    <property type="match status" value="1"/>
</dbReference>
<protein>
    <recommendedName>
        <fullName evidence="1">DUF5927 domain-containing protein</fullName>
    </recommendedName>
</protein>
<dbReference type="RefSeq" id="WP_075783942.1">
    <property type="nucleotide sequence ID" value="NZ_JAESIL010000005.1"/>
</dbReference>
<keyword evidence="3" id="KW-1185">Reference proteome</keyword>
<proteinExistence type="predicted"/>
<evidence type="ECO:0000259" key="1">
    <source>
        <dbReference type="Pfam" id="PF19349"/>
    </source>
</evidence>
<accession>A0ABS1RB89</accession>
<sequence length="479" mass="52470">MQSRLPSPDWAHATTCAPFSVLQGFDEFFADLAPWFERHAGARAHGHLFAPERAEFAGGGASFSDGISDAAARRDYDPGGFLRNLIWAGRGECQCFMFGPADRQEIAWPLAIDRNAHIAVATGAWAVPLFRSGQDVAVLRKRAAELQRIEAAFLDILRAPQVRVRFGPAEFADRIDRLGAFRAQLTRRLQVAGQTPFRIGYGQIADVEVLNGPPAFLGTDTRLDAAPTRLKTQNTGPLSARVENFDEMTRALADPDPCALFDGNLFEPGHGPALRRHVAAPRSPLRFLPVPGGPVAEVEAWLAAPDGLGPEALWRGFTRKTLDDWLRRHPGHRSFSVIGHPQERAHRAFCRHVLPVGPDSFPRLCRALRELYGVPLPEGGPGGPGYDAAAHRAAFLGFLTFLKGQLGGQSALRVDPSWASQSVLPEGMAQSLLPDRIIHAGTLGCDRPSLPQVSGMRPRRCPIRRRSGRFPWPRSMSRT</sequence>
<dbReference type="InterPro" id="IPR045971">
    <property type="entry name" value="DUF5927"/>
</dbReference>
<feature type="domain" description="DUF5927" evidence="1">
    <location>
        <begin position="1"/>
        <end position="176"/>
    </location>
</feature>
<name>A0ABS1RB89_9RHOB</name>